<gene>
    <name evidence="2" type="ORF">CYLTODRAFT_421548</name>
</gene>
<accession>A0A0D7BDB1</accession>
<reference evidence="2 3" key="1">
    <citation type="journal article" date="2015" name="Fungal Genet. Biol.">
        <title>Evolution of novel wood decay mechanisms in Agaricales revealed by the genome sequences of Fistulina hepatica and Cylindrobasidium torrendii.</title>
        <authorList>
            <person name="Floudas D."/>
            <person name="Held B.W."/>
            <person name="Riley R."/>
            <person name="Nagy L.G."/>
            <person name="Koehler G."/>
            <person name="Ransdell A.S."/>
            <person name="Younus H."/>
            <person name="Chow J."/>
            <person name="Chiniquy J."/>
            <person name="Lipzen A."/>
            <person name="Tritt A."/>
            <person name="Sun H."/>
            <person name="Haridas S."/>
            <person name="LaButti K."/>
            <person name="Ohm R.A."/>
            <person name="Kues U."/>
            <person name="Blanchette R.A."/>
            <person name="Grigoriev I.V."/>
            <person name="Minto R.E."/>
            <person name="Hibbett D.S."/>
        </authorList>
    </citation>
    <scope>NUCLEOTIDE SEQUENCE [LARGE SCALE GENOMIC DNA]</scope>
    <source>
        <strain evidence="2 3">FP15055 ss-10</strain>
    </source>
</reference>
<name>A0A0D7BDB1_9AGAR</name>
<dbReference type="AlphaFoldDB" id="A0A0D7BDB1"/>
<organism evidence="2 3">
    <name type="scientific">Cylindrobasidium torrendii FP15055 ss-10</name>
    <dbReference type="NCBI Taxonomy" id="1314674"/>
    <lineage>
        <taxon>Eukaryota</taxon>
        <taxon>Fungi</taxon>
        <taxon>Dikarya</taxon>
        <taxon>Basidiomycota</taxon>
        <taxon>Agaricomycotina</taxon>
        <taxon>Agaricomycetes</taxon>
        <taxon>Agaricomycetidae</taxon>
        <taxon>Agaricales</taxon>
        <taxon>Marasmiineae</taxon>
        <taxon>Physalacriaceae</taxon>
        <taxon>Cylindrobasidium</taxon>
    </lineage>
</organism>
<keyword evidence="3" id="KW-1185">Reference proteome</keyword>
<dbReference type="Proteomes" id="UP000054007">
    <property type="component" value="Unassembled WGS sequence"/>
</dbReference>
<evidence type="ECO:0000256" key="1">
    <source>
        <dbReference type="SAM" id="MobiDB-lite"/>
    </source>
</evidence>
<feature type="region of interest" description="Disordered" evidence="1">
    <location>
        <begin position="130"/>
        <end position="206"/>
    </location>
</feature>
<dbReference type="OrthoDB" id="2962802at2759"/>
<evidence type="ECO:0000313" key="2">
    <source>
        <dbReference type="EMBL" id="KIY68517.1"/>
    </source>
</evidence>
<evidence type="ECO:0000313" key="3">
    <source>
        <dbReference type="Proteomes" id="UP000054007"/>
    </source>
</evidence>
<dbReference type="EMBL" id="KN880501">
    <property type="protein sequence ID" value="KIY68517.1"/>
    <property type="molecule type" value="Genomic_DNA"/>
</dbReference>
<feature type="compositionally biased region" description="Low complexity" evidence="1">
    <location>
        <begin position="135"/>
        <end position="173"/>
    </location>
</feature>
<sequence>MAFIPAEEDLHQMLTFFEDNCLCPVSERKRFDEVAHLQTSVYTLGVDSYFQEDIFTRHPISGKVTRHRYPYTTLPKFTLPVHPCIAASKAGSIVRLTSDASPISRNLLSIVRYFSRNQFWSKIPRRPHSVKVRLTTSKSSSSSGSSQSSASSTPSLRSRCSTASSHSAGSSSSCCSCSPRPQKRKLPTDTAALPRPTKIQRRQPPSVGSLFYPVGRGCSSGTARLAREHGRCQDAHCVYTVCILDLADCPRIVKKLPQRHRFSAGSRQAD</sequence>
<proteinExistence type="predicted"/>
<protein>
    <submittedName>
        <fullName evidence="2">Uncharacterized protein</fullName>
    </submittedName>
</protein>